<dbReference type="GO" id="GO:0016787">
    <property type="term" value="F:hydrolase activity"/>
    <property type="evidence" value="ECO:0007669"/>
    <property type="project" value="UniProtKB-KW"/>
</dbReference>
<dbReference type="OrthoDB" id="2147163at2759"/>
<sequence length="103" mass="11697">MARQGTINFYLDTYNMTGADNNKTKTGPSDVKRGVICIYDHHPEIFGLFIQILRGVDILSTGFPQFVLPSNDEISEVILEWVSALMKIFPKSYSDKFTDRVYG</sequence>
<gene>
    <name evidence="1" type="ORF">B2J93_8311</name>
</gene>
<dbReference type="EMBL" id="MZNU01000081">
    <property type="protein sequence ID" value="OWP05098.1"/>
    <property type="molecule type" value="Genomic_DNA"/>
</dbReference>
<evidence type="ECO:0000313" key="1">
    <source>
        <dbReference type="EMBL" id="OWP05098.1"/>
    </source>
</evidence>
<protein>
    <submittedName>
        <fullName evidence="1">Dienelactone hydrolase family protein</fullName>
    </submittedName>
</protein>
<keyword evidence="1" id="KW-0378">Hydrolase</keyword>
<comment type="caution">
    <text evidence="1">The sequence shown here is derived from an EMBL/GenBank/DDBJ whole genome shotgun (WGS) entry which is preliminary data.</text>
</comment>
<proteinExistence type="predicted"/>
<dbReference type="InParanoid" id="A0A218ZAR4"/>
<keyword evidence="2" id="KW-1185">Reference proteome</keyword>
<dbReference type="AlphaFoldDB" id="A0A218ZAR4"/>
<organism evidence="1 2">
    <name type="scientific">Diplocarpon coronariae</name>
    <dbReference type="NCBI Taxonomy" id="2795749"/>
    <lineage>
        <taxon>Eukaryota</taxon>
        <taxon>Fungi</taxon>
        <taxon>Dikarya</taxon>
        <taxon>Ascomycota</taxon>
        <taxon>Pezizomycotina</taxon>
        <taxon>Leotiomycetes</taxon>
        <taxon>Helotiales</taxon>
        <taxon>Drepanopezizaceae</taxon>
        <taxon>Diplocarpon</taxon>
    </lineage>
</organism>
<reference evidence="1 2" key="1">
    <citation type="submission" date="2017-04" db="EMBL/GenBank/DDBJ databases">
        <title>Draft genome sequence of Marssonina coronaria NL1: causal agent of apple blotch.</title>
        <authorList>
            <person name="Cheng Q."/>
        </authorList>
    </citation>
    <scope>NUCLEOTIDE SEQUENCE [LARGE SCALE GENOMIC DNA]</scope>
    <source>
        <strain evidence="1 2">NL1</strain>
    </source>
</reference>
<dbReference type="Proteomes" id="UP000242519">
    <property type="component" value="Unassembled WGS sequence"/>
</dbReference>
<evidence type="ECO:0000313" key="2">
    <source>
        <dbReference type="Proteomes" id="UP000242519"/>
    </source>
</evidence>
<name>A0A218ZAR4_9HELO</name>
<accession>A0A218ZAR4</accession>